<organism evidence="2 3">
    <name type="scientific">Megasphaera cerevisiae DSM 20462</name>
    <dbReference type="NCBI Taxonomy" id="1122219"/>
    <lineage>
        <taxon>Bacteria</taxon>
        <taxon>Bacillati</taxon>
        <taxon>Bacillota</taxon>
        <taxon>Negativicutes</taxon>
        <taxon>Veillonellales</taxon>
        <taxon>Veillonellaceae</taxon>
        <taxon>Megasphaera</taxon>
    </lineage>
</organism>
<evidence type="ECO:0000313" key="2">
    <source>
        <dbReference type="EMBL" id="KMO85528.1"/>
    </source>
</evidence>
<protein>
    <recommendedName>
        <fullName evidence="1">Polysaccharide pyruvyl transferase domain-containing protein</fullName>
    </recommendedName>
</protein>
<dbReference type="RefSeq" id="WP_048515298.1">
    <property type="nucleotide sequence ID" value="NZ_FUXD01000034.1"/>
</dbReference>
<dbReference type="AlphaFoldDB" id="A0A0J6WTQ1"/>
<proteinExistence type="predicted"/>
<feature type="domain" description="Polysaccharide pyruvyl transferase" evidence="1">
    <location>
        <begin position="30"/>
        <end position="316"/>
    </location>
</feature>
<dbReference type="OrthoDB" id="9799278at2"/>
<keyword evidence="3" id="KW-1185">Reference proteome</keyword>
<dbReference type="InterPro" id="IPR007345">
    <property type="entry name" value="Polysacch_pyruvyl_Trfase"/>
</dbReference>
<gene>
    <name evidence="2" type="ORF">AB840_13110</name>
</gene>
<dbReference type="InParanoid" id="A0A0J6WTQ1"/>
<accession>A0A0J6WTQ1</accession>
<sequence length="384" mass="45746">MNIIEKKNENNNLPHKKLQIANLTINGYFNYGNVLQKYALHQILLRYACVVDSIWWNEDNFLPHSWKWTWKETIKYVINWRQFRHYFTQNQFGWEMIRQFVIRRFCQQYIHIRYIHQPLNTLNNEYDYFIVGSDQVWNPNFSSTRCRDEFLTFTSEEKRIAYAASFGIADLPSEDEENFRGWIRGMKAISVREHTGANIIKKITGKDVPVLVDPTLLLTDEQWQDIEEKPSWYRGNGNDYLCTYFLGNKPSIINTIAEKYKLSVINILDKSNFDYYVTSPEEFIYLIHHAALIYTDSFHGTIFSIHFRKSFVVCDRQETGMENMSSRIETLLQLVHLETRHGTRQNNFFVQDPLNIEYPDLEPIFIRERQKSHEFLAKALGEKS</sequence>
<dbReference type="Proteomes" id="UP000036503">
    <property type="component" value="Unassembled WGS sequence"/>
</dbReference>
<reference evidence="2 3" key="1">
    <citation type="submission" date="2015-06" db="EMBL/GenBank/DDBJ databases">
        <title>Draft genome sequence of beer spoilage bacterium Megasphaera cerevisiae type strain 20462.</title>
        <authorList>
            <person name="Kutumbaka K."/>
            <person name="Pasmowitz J."/>
            <person name="Mategko J."/>
            <person name="Reyes D."/>
            <person name="Friedrich A."/>
            <person name="Han S."/>
            <person name="Martens-Habbena W."/>
            <person name="Neal-McKinney J."/>
            <person name="Janagama H.K."/>
            <person name="Nadala C."/>
            <person name="Samadpour M."/>
        </authorList>
    </citation>
    <scope>NUCLEOTIDE SEQUENCE [LARGE SCALE GENOMIC DNA]</scope>
    <source>
        <strain evidence="2 3">DSM 20462</strain>
    </source>
</reference>
<dbReference type="PATRIC" id="fig|1122219.3.peg.2718"/>
<name>A0A0J6WTQ1_9FIRM</name>
<dbReference type="EMBL" id="LEKT01000059">
    <property type="protein sequence ID" value="KMO85528.1"/>
    <property type="molecule type" value="Genomic_DNA"/>
</dbReference>
<evidence type="ECO:0000259" key="1">
    <source>
        <dbReference type="Pfam" id="PF04230"/>
    </source>
</evidence>
<dbReference type="Pfam" id="PF04230">
    <property type="entry name" value="PS_pyruv_trans"/>
    <property type="match status" value="1"/>
</dbReference>
<evidence type="ECO:0000313" key="3">
    <source>
        <dbReference type="Proteomes" id="UP000036503"/>
    </source>
</evidence>
<comment type="caution">
    <text evidence="2">The sequence shown here is derived from an EMBL/GenBank/DDBJ whole genome shotgun (WGS) entry which is preliminary data.</text>
</comment>